<feature type="region of interest" description="Disordered" evidence="1">
    <location>
        <begin position="528"/>
        <end position="652"/>
    </location>
</feature>
<evidence type="ECO:0000313" key="4">
    <source>
        <dbReference type="EMBL" id="KAJ8991550.1"/>
    </source>
</evidence>
<feature type="region of interest" description="Disordered" evidence="1">
    <location>
        <begin position="488"/>
        <end position="512"/>
    </location>
</feature>
<evidence type="ECO:0000256" key="2">
    <source>
        <dbReference type="SAM" id="Phobius"/>
    </source>
</evidence>
<dbReference type="AlphaFoldDB" id="A0AAN6ETW0"/>
<feature type="compositionally biased region" description="Gly residues" evidence="1">
    <location>
        <begin position="492"/>
        <end position="511"/>
    </location>
</feature>
<feature type="chain" id="PRO_5042968030" evidence="3">
    <location>
        <begin position="26"/>
        <end position="652"/>
    </location>
</feature>
<comment type="caution">
    <text evidence="4">The sequence shown here is derived from an EMBL/GenBank/DDBJ whole genome shotgun (WGS) entry which is preliminary data.</text>
</comment>
<keyword evidence="2" id="KW-0812">Transmembrane</keyword>
<feature type="compositionally biased region" description="Acidic residues" evidence="1">
    <location>
        <begin position="627"/>
        <end position="637"/>
    </location>
</feature>
<feature type="region of interest" description="Disordered" evidence="1">
    <location>
        <begin position="368"/>
        <end position="414"/>
    </location>
</feature>
<protein>
    <submittedName>
        <fullName evidence="4">Uncharacterized protein</fullName>
    </submittedName>
</protein>
<dbReference type="EMBL" id="JAJGCB010000008">
    <property type="protein sequence ID" value="KAJ8991550.1"/>
    <property type="molecule type" value="Genomic_DNA"/>
</dbReference>
<evidence type="ECO:0000313" key="5">
    <source>
        <dbReference type="Proteomes" id="UP001161757"/>
    </source>
</evidence>
<feature type="transmembrane region" description="Helical" evidence="2">
    <location>
        <begin position="147"/>
        <end position="166"/>
    </location>
</feature>
<evidence type="ECO:0000256" key="3">
    <source>
        <dbReference type="SAM" id="SignalP"/>
    </source>
</evidence>
<feature type="compositionally biased region" description="Gly residues" evidence="1">
    <location>
        <begin position="395"/>
        <end position="411"/>
    </location>
</feature>
<keyword evidence="2" id="KW-0472">Membrane</keyword>
<feature type="compositionally biased region" description="Polar residues" evidence="1">
    <location>
        <begin position="377"/>
        <end position="391"/>
    </location>
</feature>
<dbReference type="Proteomes" id="UP001161757">
    <property type="component" value="Unassembled WGS sequence"/>
</dbReference>
<gene>
    <name evidence="4" type="ORF">HRR80_004881</name>
</gene>
<reference evidence="4" key="1">
    <citation type="submission" date="2023-01" db="EMBL/GenBank/DDBJ databases">
        <title>Exophiala dermititidis isolated from Cystic Fibrosis Patient.</title>
        <authorList>
            <person name="Kurbessoian T."/>
            <person name="Crocker A."/>
            <person name="Murante D."/>
            <person name="Hogan D.A."/>
            <person name="Stajich J.E."/>
        </authorList>
    </citation>
    <scope>NUCLEOTIDE SEQUENCE</scope>
    <source>
        <strain evidence="4">Ex8</strain>
    </source>
</reference>
<feature type="transmembrane region" description="Helical" evidence="2">
    <location>
        <begin position="261"/>
        <end position="284"/>
    </location>
</feature>
<proteinExistence type="predicted"/>
<feature type="signal peptide" evidence="3">
    <location>
        <begin position="1"/>
        <end position="25"/>
    </location>
</feature>
<feature type="compositionally biased region" description="Pro residues" evidence="1">
    <location>
        <begin position="569"/>
        <end position="581"/>
    </location>
</feature>
<keyword evidence="2" id="KW-1133">Transmembrane helix</keyword>
<feature type="transmembrane region" description="Helical" evidence="2">
    <location>
        <begin position="213"/>
        <end position="231"/>
    </location>
</feature>
<evidence type="ECO:0000256" key="1">
    <source>
        <dbReference type="SAM" id="MobiDB-lite"/>
    </source>
</evidence>
<accession>A0AAN6ETW0</accession>
<feature type="transmembrane region" description="Helical" evidence="2">
    <location>
        <begin position="77"/>
        <end position="96"/>
    </location>
</feature>
<sequence length="652" mass="71011">MSAPRVKSPSFLILSLFLVLGLVSAETCNPEGPKEKGCPIDGNSDYYGLGVRMGIYSSWLTSWFANNFLPEEIIGSLETNSIFLLALFATVFFYSVQENGIRVVDVLVIHQLCIGFLFSVMSLWGYRTMYYRTEGPGGRRHFGGFGTHFRLVLMGMISAYGTWFWVEGVEDGLSACDRRRNCGGLDTFFLVPVKVDSWATRSINLVINIGASVYYGIMALAALAAGTAYVVHRVRGKDVHWELIKEQDSSVNLTKRELTKWYIALSCFNLIWIVFAMISIEFTLNLNHMNNVIGSMGLVGPGQLIPLAIGLMSLTRVLWILARQHIPFLRKKNAEEDTTMLSSPETPKFMGGIGLTMLNTRSTYSPYPYSPEKEKPLSSSTKSPAATTNTAGSPPGSGTGVSSSGGSGGRDWGSISTLPPLPAIATGPKRHSLTHRILLAWLPWLGLFEWSKHSLTPSLGEYSSFSIGGRREHHYYGLQDHARQVSEDIDDVGGGGGGGGGRGAAGSGGGDNIKVDVIEMTQDIEAAAVSTDTKRSHQPQPQPQPRGGFFGAARFDPINNDNNNSGSVRPPPPPPPPPPPRDQSRPWHRNPSDQEGLLAPEAKTEDEMRSENGMGMASSNQSVVSSNDDDNDDDDEECICHSRGIYDGEGYD</sequence>
<feature type="transmembrane region" description="Helical" evidence="2">
    <location>
        <begin position="304"/>
        <end position="322"/>
    </location>
</feature>
<feature type="transmembrane region" description="Helical" evidence="2">
    <location>
        <begin position="108"/>
        <end position="126"/>
    </location>
</feature>
<organism evidence="4 5">
    <name type="scientific">Exophiala dermatitidis</name>
    <name type="common">Black yeast-like fungus</name>
    <name type="synonym">Wangiella dermatitidis</name>
    <dbReference type="NCBI Taxonomy" id="5970"/>
    <lineage>
        <taxon>Eukaryota</taxon>
        <taxon>Fungi</taxon>
        <taxon>Dikarya</taxon>
        <taxon>Ascomycota</taxon>
        <taxon>Pezizomycotina</taxon>
        <taxon>Eurotiomycetes</taxon>
        <taxon>Chaetothyriomycetidae</taxon>
        <taxon>Chaetothyriales</taxon>
        <taxon>Herpotrichiellaceae</taxon>
        <taxon>Exophiala</taxon>
    </lineage>
</organism>
<name>A0AAN6ETW0_EXODE</name>
<keyword evidence="3" id="KW-0732">Signal</keyword>